<accession>A0A1E5XUP1</accession>
<evidence type="ECO:0000256" key="3">
    <source>
        <dbReference type="ARBA" id="ARBA00022801"/>
    </source>
</evidence>
<dbReference type="EMBL" id="LAJE02000077">
    <property type="protein sequence ID" value="OEO32293.1"/>
    <property type="molecule type" value="Genomic_DNA"/>
</dbReference>
<dbReference type="GO" id="GO:1901909">
    <property type="term" value="P:diadenosine hexaphosphate catabolic process"/>
    <property type="evidence" value="ECO:0007669"/>
    <property type="project" value="TreeGrafter"/>
</dbReference>
<dbReference type="GO" id="GO:0008486">
    <property type="term" value="F:diphosphoinositol-polyphosphate diphosphatase activity"/>
    <property type="evidence" value="ECO:0007669"/>
    <property type="project" value="TreeGrafter"/>
</dbReference>
<comment type="caution">
    <text evidence="6">The sequence shown here is derived from an EMBL/GenBank/DDBJ whole genome shotgun (WGS) entry which is preliminary data.</text>
</comment>
<sequence>MAEKRKGDKAGPRARQVAALPWRREADGSIVVLLITSRTNSKWMLPKGWVIPGKSDAESARIEAEEEAGVTGTAAPVPIGSYFYVRQEDDGTTRPSQAVVYSLQVAKELASWDEKKQRKRQWFTPTDAAQAVYERDLARFLANVAAGRIHLAVA</sequence>
<evidence type="ECO:0000256" key="2">
    <source>
        <dbReference type="ARBA" id="ARBA00022723"/>
    </source>
</evidence>
<dbReference type="RefSeq" id="WP_069908549.1">
    <property type="nucleotide sequence ID" value="NZ_LAJE02000077.1"/>
</dbReference>
<dbReference type="PANTHER" id="PTHR12629">
    <property type="entry name" value="DIPHOSPHOINOSITOL POLYPHOSPHATE PHOSPHOHYDROLASE"/>
    <property type="match status" value="1"/>
</dbReference>
<dbReference type="InterPro" id="IPR047198">
    <property type="entry name" value="DDP-like_NUDIX"/>
</dbReference>
<dbReference type="PANTHER" id="PTHR12629:SF0">
    <property type="entry name" value="DIPHOSPHOINOSITOL-POLYPHOSPHATE DIPHOSPHATASE"/>
    <property type="match status" value="1"/>
</dbReference>
<evidence type="ECO:0000259" key="5">
    <source>
        <dbReference type="PROSITE" id="PS51462"/>
    </source>
</evidence>
<keyword evidence="4" id="KW-0460">Magnesium</keyword>
<dbReference type="AlphaFoldDB" id="A0A1E5XUP1"/>
<organism evidence="6 7">
    <name type="scientific">Devosia insulae DS-56</name>
    <dbReference type="NCBI Taxonomy" id="1116389"/>
    <lineage>
        <taxon>Bacteria</taxon>
        <taxon>Pseudomonadati</taxon>
        <taxon>Pseudomonadota</taxon>
        <taxon>Alphaproteobacteria</taxon>
        <taxon>Hyphomicrobiales</taxon>
        <taxon>Devosiaceae</taxon>
        <taxon>Devosia</taxon>
    </lineage>
</organism>
<gene>
    <name evidence="6" type="ORF">VW23_012295</name>
</gene>
<dbReference type="InterPro" id="IPR000086">
    <property type="entry name" value="NUDIX_hydrolase_dom"/>
</dbReference>
<comment type="cofactor">
    <cofactor evidence="1">
        <name>Mg(2+)</name>
        <dbReference type="ChEBI" id="CHEBI:18420"/>
    </cofactor>
</comment>
<keyword evidence="7" id="KW-1185">Reference proteome</keyword>
<dbReference type="GO" id="GO:0005737">
    <property type="term" value="C:cytoplasm"/>
    <property type="evidence" value="ECO:0007669"/>
    <property type="project" value="TreeGrafter"/>
</dbReference>
<proteinExistence type="predicted"/>
<dbReference type="GO" id="GO:0046872">
    <property type="term" value="F:metal ion binding"/>
    <property type="evidence" value="ECO:0007669"/>
    <property type="project" value="UniProtKB-KW"/>
</dbReference>
<dbReference type="GO" id="GO:0071543">
    <property type="term" value="P:diphosphoinositol polyphosphate metabolic process"/>
    <property type="evidence" value="ECO:0007669"/>
    <property type="project" value="TreeGrafter"/>
</dbReference>
<reference evidence="6 7" key="1">
    <citation type="journal article" date="2015" name="Genome Announc.">
        <title>Genome Assemblies of Three Soil-Associated Devosia species: D. insulae, D. limi, and D. soli.</title>
        <authorList>
            <person name="Hassan Y.I."/>
            <person name="Lepp D."/>
            <person name="Zhou T."/>
        </authorList>
    </citation>
    <scope>NUCLEOTIDE SEQUENCE [LARGE SCALE GENOMIC DNA]</scope>
    <source>
        <strain evidence="6 7">DS-56</strain>
    </source>
</reference>
<dbReference type="CDD" id="cd04666">
    <property type="entry name" value="NUDIX_DIPP2_like_Nudt4"/>
    <property type="match status" value="1"/>
</dbReference>
<evidence type="ECO:0000256" key="4">
    <source>
        <dbReference type="ARBA" id="ARBA00022842"/>
    </source>
</evidence>
<dbReference type="PROSITE" id="PS51462">
    <property type="entry name" value="NUDIX"/>
    <property type="match status" value="1"/>
</dbReference>
<evidence type="ECO:0000256" key="1">
    <source>
        <dbReference type="ARBA" id="ARBA00001946"/>
    </source>
</evidence>
<dbReference type="Pfam" id="PF00293">
    <property type="entry name" value="NUDIX"/>
    <property type="match status" value="1"/>
</dbReference>
<dbReference type="Gene3D" id="3.90.79.10">
    <property type="entry name" value="Nucleoside Triphosphate Pyrophosphohydrolase"/>
    <property type="match status" value="1"/>
</dbReference>
<dbReference type="SUPFAM" id="SSF55811">
    <property type="entry name" value="Nudix"/>
    <property type="match status" value="1"/>
</dbReference>
<evidence type="ECO:0000313" key="6">
    <source>
        <dbReference type="EMBL" id="OEO32293.1"/>
    </source>
</evidence>
<dbReference type="Proteomes" id="UP000095463">
    <property type="component" value="Unassembled WGS sequence"/>
</dbReference>
<dbReference type="GO" id="GO:0034431">
    <property type="term" value="F:bis(5'-adenosyl)-hexaphosphatase activity"/>
    <property type="evidence" value="ECO:0007669"/>
    <property type="project" value="TreeGrafter"/>
</dbReference>
<keyword evidence="2" id="KW-0479">Metal-binding</keyword>
<feature type="domain" description="Nudix hydrolase" evidence="5">
    <location>
        <begin position="12"/>
        <end position="145"/>
    </location>
</feature>
<evidence type="ECO:0000313" key="7">
    <source>
        <dbReference type="Proteomes" id="UP000095463"/>
    </source>
</evidence>
<dbReference type="OrthoDB" id="7066910at2"/>
<name>A0A1E5XUP1_9HYPH</name>
<dbReference type="InterPro" id="IPR015797">
    <property type="entry name" value="NUDIX_hydrolase-like_dom_sf"/>
</dbReference>
<dbReference type="GO" id="GO:1901907">
    <property type="term" value="P:diadenosine pentaphosphate catabolic process"/>
    <property type="evidence" value="ECO:0007669"/>
    <property type="project" value="TreeGrafter"/>
</dbReference>
<dbReference type="GO" id="GO:0034432">
    <property type="term" value="F:bis(5'-adenosyl)-pentaphosphatase activity"/>
    <property type="evidence" value="ECO:0007669"/>
    <property type="project" value="TreeGrafter"/>
</dbReference>
<dbReference type="GO" id="GO:0000298">
    <property type="term" value="F:endopolyphosphatase activity"/>
    <property type="evidence" value="ECO:0007669"/>
    <property type="project" value="TreeGrafter"/>
</dbReference>
<dbReference type="GO" id="GO:1901911">
    <property type="term" value="P:adenosine 5'-(hexahydrogen pentaphosphate) catabolic process"/>
    <property type="evidence" value="ECO:0007669"/>
    <property type="project" value="TreeGrafter"/>
</dbReference>
<protein>
    <recommendedName>
        <fullName evidence="5">Nudix hydrolase domain-containing protein</fullName>
    </recommendedName>
</protein>
<keyword evidence="3" id="KW-0378">Hydrolase</keyword>